<dbReference type="RefSeq" id="WP_261513839.1">
    <property type="nucleotide sequence ID" value="NZ_JAODNV010000004.1"/>
</dbReference>
<feature type="transmembrane region" description="Helical" evidence="1">
    <location>
        <begin position="70"/>
        <end position="89"/>
    </location>
</feature>
<gene>
    <name evidence="2" type="ORF">NYR54_02410</name>
</gene>
<sequence length="164" mass="17686">MTSYLVMEPPRAGPVKAEEALIIRDGFSLTAFLFPLIWFLWHRMWLEALAFLALVLVIGAVGSFTEGDIFTPIVSVLLAILIGLEAPALRAAALRRRGWTDWGVVEGANHAEAELRYAAEAGEEAPAAQPSAVPPAFSAGRPVSPGSMRTRGLAFGLIDYPRRG</sequence>
<evidence type="ECO:0000313" key="3">
    <source>
        <dbReference type="Proteomes" id="UP001149009"/>
    </source>
</evidence>
<protein>
    <submittedName>
        <fullName evidence="2">DUF2628 domain-containing protein</fullName>
    </submittedName>
</protein>
<keyword evidence="3" id="KW-1185">Reference proteome</keyword>
<feature type="transmembrane region" description="Helical" evidence="1">
    <location>
        <begin position="20"/>
        <end position="41"/>
    </location>
</feature>
<accession>A0A9X3B5S0</accession>
<feature type="transmembrane region" description="Helical" evidence="1">
    <location>
        <begin position="48"/>
        <end position="64"/>
    </location>
</feature>
<name>A0A9X3B5S0_9HYPH</name>
<keyword evidence="1" id="KW-0812">Transmembrane</keyword>
<evidence type="ECO:0000256" key="1">
    <source>
        <dbReference type="SAM" id="Phobius"/>
    </source>
</evidence>
<dbReference type="EMBL" id="JAODNV010000004">
    <property type="protein sequence ID" value="MCT8989152.1"/>
    <property type="molecule type" value="Genomic_DNA"/>
</dbReference>
<reference evidence="2" key="1">
    <citation type="submission" date="2022-08" db="EMBL/GenBank/DDBJ databases">
        <title>Chelativorans sichuanense sp. nov., a paraffin oil-degrading bacterium isolated from a mixture of oil-based drill cuttings and paddy soil.</title>
        <authorList>
            <person name="Yu J."/>
            <person name="Liu H."/>
            <person name="Chen Q."/>
        </authorList>
    </citation>
    <scope>NUCLEOTIDE SEQUENCE</scope>
    <source>
        <strain evidence="2">SCAU 2101</strain>
    </source>
</reference>
<dbReference type="AlphaFoldDB" id="A0A9X3B5S0"/>
<dbReference type="InterPro" id="IPR024399">
    <property type="entry name" value="DUF2628"/>
</dbReference>
<dbReference type="Proteomes" id="UP001149009">
    <property type="component" value="Unassembled WGS sequence"/>
</dbReference>
<comment type="caution">
    <text evidence="2">The sequence shown here is derived from an EMBL/GenBank/DDBJ whole genome shotgun (WGS) entry which is preliminary data.</text>
</comment>
<evidence type="ECO:0000313" key="2">
    <source>
        <dbReference type="EMBL" id="MCT8989152.1"/>
    </source>
</evidence>
<keyword evidence="1" id="KW-1133">Transmembrane helix</keyword>
<organism evidence="2 3">
    <name type="scientific">Chelativorans petroleitrophicus</name>
    <dbReference type="NCBI Taxonomy" id="2975484"/>
    <lineage>
        <taxon>Bacteria</taxon>
        <taxon>Pseudomonadati</taxon>
        <taxon>Pseudomonadota</taxon>
        <taxon>Alphaproteobacteria</taxon>
        <taxon>Hyphomicrobiales</taxon>
        <taxon>Phyllobacteriaceae</taxon>
        <taxon>Chelativorans</taxon>
    </lineage>
</organism>
<proteinExistence type="predicted"/>
<keyword evidence="1" id="KW-0472">Membrane</keyword>
<dbReference type="Pfam" id="PF10947">
    <property type="entry name" value="DUF2628"/>
    <property type="match status" value="1"/>
</dbReference>